<keyword evidence="3" id="KW-1185">Reference proteome</keyword>
<organism evidence="2 3">
    <name type="scientific">Selenomonas montiformis</name>
    <dbReference type="NCBI Taxonomy" id="2652285"/>
    <lineage>
        <taxon>Bacteria</taxon>
        <taxon>Bacillati</taxon>
        <taxon>Bacillota</taxon>
        <taxon>Negativicutes</taxon>
        <taxon>Selenomonadales</taxon>
        <taxon>Selenomonadaceae</taxon>
        <taxon>Selenomonas</taxon>
    </lineage>
</organism>
<dbReference type="AlphaFoldDB" id="A0A6I2UX51"/>
<keyword evidence="2" id="KW-0808">Transferase</keyword>
<protein>
    <submittedName>
        <fullName evidence="2">Glycosyltransferase family 1 protein</fullName>
    </submittedName>
</protein>
<comment type="caution">
    <text evidence="2">The sequence shown here is derived from an EMBL/GenBank/DDBJ whole genome shotgun (WGS) entry which is preliminary data.</text>
</comment>
<sequence length="376" mass="43003">MIKVLQFGMSTEKRKGGIETYLINQLRTLPEDVSYDFINSSDDVIAYEAEILKQGKVYNLGSRPANPVAYYWRMLKLFWDIRRDNYMALIINRSDYSQDLPFLLAKLIGIKCRIMHAHGSGYENSISFLRKIMFAYNRLIVKACVTEYWACSKKASKFLFGHEDAFIVRNGINVERFHYNESTRNEIRKSYKLDDAFVIGNVGRFSPVKNHLFLIDVFAAVKRQCSNVKLLLIGDNSNLDAYDGYLRKIQEKIDMYHLNEDVIFTGNIEKVEKMYQAMDLFLLPSISEGFSLVSLEAQASGLPCIISTGVPLDVALSEAVKICKLGDIDDWTCGVLSIYHRRKTRMDNTGLIISSGYSAKEETVRVISHLKELIAR</sequence>
<accession>A0A6I2UX51</accession>
<proteinExistence type="predicted"/>
<dbReference type="EMBL" id="VUNL01000007">
    <property type="protein sequence ID" value="MSV24949.1"/>
    <property type="molecule type" value="Genomic_DNA"/>
</dbReference>
<dbReference type="SUPFAM" id="SSF53756">
    <property type="entry name" value="UDP-Glycosyltransferase/glycogen phosphorylase"/>
    <property type="match status" value="1"/>
</dbReference>
<dbReference type="InterPro" id="IPR001296">
    <property type="entry name" value="Glyco_trans_1"/>
</dbReference>
<reference evidence="2 3" key="1">
    <citation type="submission" date="2019-08" db="EMBL/GenBank/DDBJ databases">
        <title>In-depth cultivation of the pig gut microbiome towards novel bacterial diversity and tailored functional studies.</title>
        <authorList>
            <person name="Wylensek D."/>
            <person name="Hitch T.C.A."/>
            <person name="Clavel T."/>
        </authorList>
    </citation>
    <scope>NUCLEOTIDE SEQUENCE [LARGE SCALE GENOMIC DNA]</scope>
    <source>
        <strain evidence="3">WCA-380-WT-3B3</strain>
    </source>
</reference>
<dbReference type="RefSeq" id="WP_154620729.1">
    <property type="nucleotide sequence ID" value="NZ_VUNL01000007.1"/>
</dbReference>
<dbReference type="InterPro" id="IPR050194">
    <property type="entry name" value="Glycosyltransferase_grp1"/>
</dbReference>
<evidence type="ECO:0000313" key="2">
    <source>
        <dbReference type="EMBL" id="MSV24949.1"/>
    </source>
</evidence>
<dbReference type="Pfam" id="PF00534">
    <property type="entry name" value="Glycos_transf_1"/>
    <property type="match status" value="1"/>
</dbReference>
<name>A0A6I2UX51_9FIRM</name>
<gene>
    <name evidence="2" type="ORF">FYJ78_07090</name>
</gene>
<feature type="domain" description="Glycosyl transferase family 1" evidence="1">
    <location>
        <begin position="184"/>
        <end position="345"/>
    </location>
</feature>
<dbReference type="GO" id="GO:0016757">
    <property type="term" value="F:glycosyltransferase activity"/>
    <property type="evidence" value="ECO:0007669"/>
    <property type="project" value="InterPro"/>
</dbReference>
<dbReference type="PANTHER" id="PTHR45947:SF3">
    <property type="entry name" value="SULFOQUINOVOSYL TRANSFERASE SQD2"/>
    <property type="match status" value="1"/>
</dbReference>
<dbReference type="PANTHER" id="PTHR45947">
    <property type="entry name" value="SULFOQUINOVOSYL TRANSFERASE SQD2"/>
    <property type="match status" value="1"/>
</dbReference>
<evidence type="ECO:0000313" key="3">
    <source>
        <dbReference type="Proteomes" id="UP000430222"/>
    </source>
</evidence>
<evidence type="ECO:0000259" key="1">
    <source>
        <dbReference type="Pfam" id="PF00534"/>
    </source>
</evidence>
<dbReference type="Proteomes" id="UP000430222">
    <property type="component" value="Unassembled WGS sequence"/>
</dbReference>
<dbReference type="Gene3D" id="3.40.50.2000">
    <property type="entry name" value="Glycogen Phosphorylase B"/>
    <property type="match status" value="2"/>
</dbReference>